<name>A0A0C2TJF1_AMAMK</name>
<dbReference type="Proteomes" id="UP000054549">
    <property type="component" value="Unassembled WGS sequence"/>
</dbReference>
<accession>A0A0C2TJF1</accession>
<dbReference type="AlphaFoldDB" id="A0A0C2TJF1"/>
<sequence length="80" mass="9383">MTMPGYMPRAPCSSRIPTFFFLSSTCPLYCHHLPIQEVDYADMLMALWMRNAKKCPRQAQAKKADRSREKVRTWLEFAEP</sequence>
<dbReference type="InParanoid" id="A0A0C2TJF1"/>
<protein>
    <submittedName>
        <fullName evidence="1">Uncharacterized protein</fullName>
    </submittedName>
</protein>
<reference evidence="1 2" key="1">
    <citation type="submission" date="2014-04" db="EMBL/GenBank/DDBJ databases">
        <title>Evolutionary Origins and Diversification of the Mycorrhizal Mutualists.</title>
        <authorList>
            <consortium name="DOE Joint Genome Institute"/>
            <consortium name="Mycorrhizal Genomics Consortium"/>
            <person name="Kohler A."/>
            <person name="Kuo A."/>
            <person name="Nagy L.G."/>
            <person name="Floudas D."/>
            <person name="Copeland A."/>
            <person name="Barry K.W."/>
            <person name="Cichocki N."/>
            <person name="Veneault-Fourrey C."/>
            <person name="LaButti K."/>
            <person name="Lindquist E.A."/>
            <person name="Lipzen A."/>
            <person name="Lundell T."/>
            <person name="Morin E."/>
            <person name="Murat C."/>
            <person name="Riley R."/>
            <person name="Ohm R."/>
            <person name="Sun H."/>
            <person name="Tunlid A."/>
            <person name="Henrissat B."/>
            <person name="Grigoriev I.V."/>
            <person name="Hibbett D.S."/>
            <person name="Martin F."/>
        </authorList>
    </citation>
    <scope>NUCLEOTIDE SEQUENCE [LARGE SCALE GENOMIC DNA]</scope>
    <source>
        <strain evidence="1 2">Koide BX008</strain>
    </source>
</reference>
<keyword evidence="2" id="KW-1185">Reference proteome</keyword>
<gene>
    <name evidence="1" type="ORF">M378DRAFT_328945</name>
</gene>
<proteinExistence type="predicted"/>
<evidence type="ECO:0000313" key="1">
    <source>
        <dbReference type="EMBL" id="KIL67119.1"/>
    </source>
</evidence>
<organism evidence="1 2">
    <name type="scientific">Amanita muscaria (strain Koide BX008)</name>
    <dbReference type="NCBI Taxonomy" id="946122"/>
    <lineage>
        <taxon>Eukaryota</taxon>
        <taxon>Fungi</taxon>
        <taxon>Dikarya</taxon>
        <taxon>Basidiomycota</taxon>
        <taxon>Agaricomycotina</taxon>
        <taxon>Agaricomycetes</taxon>
        <taxon>Agaricomycetidae</taxon>
        <taxon>Agaricales</taxon>
        <taxon>Pluteineae</taxon>
        <taxon>Amanitaceae</taxon>
        <taxon>Amanita</taxon>
    </lineage>
</organism>
<dbReference type="HOGENOM" id="CLU_2589204_0_0_1"/>
<evidence type="ECO:0000313" key="2">
    <source>
        <dbReference type="Proteomes" id="UP000054549"/>
    </source>
</evidence>
<dbReference type="EMBL" id="KN818233">
    <property type="protein sequence ID" value="KIL67119.1"/>
    <property type="molecule type" value="Genomic_DNA"/>
</dbReference>